<dbReference type="Pfam" id="PF09955">
    <property type="entry name" value="DUF2189"/>
    <property type="match status" value="1"/>
</dbReference>
<dbReference type="RefSeq" id="WP_173948396.1">
    <property type="nucleotide sequence ID" value="NZ_CP102845.1"/>
</dbReference>
<evidence type="ECO:0000256" key="1">
    <source>
        <dbReference type="SAM" id="Phobius"/>
    </source>
</evidence>
<organism evidence="2 3">
    <name type="scientific">Microvirga terrae</name>
    <dbReference type="NCBI Taxonomy" id="2740529"/>
    <lineage>
        <taxon>Bacteria</taxon>
        <taxon>Pseudomonadati</taxon>
        <taxon>Pseudomonadota</taxon>
        <taxon>Alphaproteobacteria</taxon>
        <taxon>Hyphomicrobiales</taxon>
        <taxon>Methylobacteriaceae</taxon>
        <taxon>Microvirga</taxon>
    </lineage>
</organism>
<evidence type="ECO:0000313" key="2">
    <source>
        <dbReference type="EMBL" id="UVF21038.1"/>
    </source>
</evidence>
<dbReference type="Proteomes" id="UP001017257">
    <property type="component" value="Chromosome"/>
</dbReference>
<dbReference type="EMBL" id="CP102845">
    <property type="protein sequence ID" value="UVF21038.1"/>
    <property type="molecule type" value="Genomic_DNA"/>
</dbReference>
<name>A0ABY5RVK7_9HYPH</name>
<feature type="transmembrane region" description="Helical" evidence="1">
    <location>
        <begin position="170"/>
        <end position="193"/>
    </location>
</feature>
<dbReference type="InterPro" id="IPR018692">
    <property type="entry name" value="DUF2189"/>
</dbReference>
<protein>
    <submittedName>
        <fullName evidence="2">DUF2189 domain-containing protein</fullName>
    </submittedName>
</protein>
<keyword evidence="1" id="KW-0812">Transmembrane</keyword>
<keyword evidence="1" id="KW-0472">Membrane</keyword>
<feature type="transmembrane region" description="Helical" evidence="1">
    <location>
        <begin position="222"/>
        <end position="250"/>
    </location>
</feature>
<keyword evidence="1" id="KW-1133">Transmembrane helix</keyword>
<feature type="transmembrane region" description="Helical" evidence="1">
    <location>
        <begin position="71"/>
        <end position="93"/>
    </location>
</feature>
<gene>
    <name evidence="2" type="ORF">HPT29_007920</name>
</gene>
<keyword evidence="3" id="KW-1185">Reference proteome</keyword>
<evidence type="ECO:0000313" key="3">
    <source>
        <dbReference type="Proteomes" id="UP001017257"/>
    </source>
</evidence>
<sequence length="274" mass="29371">MANFHIVAGASEVPAHPVVRKITPADLKEALAKGFDDFWAMPSHLVFLGLIYPVVGVCLAALTFSNNALPLLYPLASGFALIGPIAGIGLYEISRRRELGLSTSWQDAFNVLKSPSIPSIIALGILLLVIFLTWLTTARLLYQSIFGYEVPASFAQLISQVLTTSEGMRLIVLGNIAGFVFAVAVLSISVISFPLLLDRDVGAAVAVYTSVKAVVMNPLTMALWGLIVAAALLIGSIPLFVGLAIVMPVLGHATWHLYRRVVEPPHPDDAHPVR</sequence>
<feature type="transmembrane region" description="Helical" evidence="1">
    <location>
        <begin position="114"/>
        <end position="134"/>
    </location>
</feature>
<proteinExistence type="predicted"/>
<feature type="transmembrane region" description="Helical" evidence="1">
    <location>
        <begin position="45"/>
        <end position="65"/>
    </location>
</feature>
<reference evidence="2" key="1">
    <citation type="submission" date="2022-08" db="EMBL/GenBank/DDBJ databases">
        <title>Microvirga terrae sp. nov., isolated from soil.</title>
        <authorList>
            <person name="Kim K.H."/>
            <person name="Seo Y.L."/>
            <person name="Kim J.M."/>
            <person name="Lee J.K."/>
            <person name="Han D.M."/>
            <person name="Jeon C.O."/>
        </authorList>
    </citation>
    <scope>NUCLEOTIDE SEQUENCE</scope>
    <source>
        <strain evidence="2">R24</strain>
    </source>
</reference>
<accession>A0ABY5RVK7</accession>